<evidence type="ECO:0000313" key="1">
    <source>
        <dbReference type="EMBL" id="PIB74275.1"/>
    </source>
</evidence>
<proteinExistence type="predicted"/>
<dbReference type="AlphaFoldDB" id="A0A2G5P7J4"/>
<gene>
    <name evidence="1" type="ORF">CQY22_013460</name>
</gene>
<accession>A0A2G5P7J4</accession>
<dbReference type="STRING" id="85968.GCA_900073015_03405"/>
<reference evidence="1 2" key="1">
    <citation type="journal article" date="2017" name="Infect. Genet. Evol.">
        <title>The new phylogeny of the genus Mycobacterium: The old and the news.</title>
        <authorList>
            <person name="Tortoli E."/>
            <person name="Fedrizzi T."/>
            <person name="Meehan C.J."/>
            <person name="Trovato A."/>
            <person name="Grottola A."/>
            <person name="Giacobazzi E."/>
            <person name="Serpini G.F."/>
            <person name="Tagliazucchi S."/>
            <person name="Fabio A."/>
            <person name="Bettua C."/>
            <person name="Bertorelli R."/>
            <person name="Frascaro F."/>
            <person name="De Sanctis V."/>
            <person name="Pecorari M."/>
            <person name="Jousson O."/>
            <person name="Segata N."/>
            <person name="Cirillo D.M."/>
        </authorList>
    </citation>
    <scope>NUCLEOTIDE SEQUENCE [LARGE SCALE GENOMIC DNA]</scope>
    <source>
        <strain evidence="1 2">CIP1034565</strain>
    </source>
</reference>
<dbReference type="EMBL" id="PDCN02000018">
    <property type="protein sequence ID" value="PIB74275.1"/>
    <property type="molecule type" value="Genomic_DNA"/>
</dbReference>
<protein>
    <submittedName>
        <fullName evidence="1">Uncharacterized protein</fullName>
    </submittedName>
</protein>
<sequence length="89" mass="9941">MPTNHKRHAITETEDISDALALARQQWPELGDRPGALLRRLILTGREFLALNSSEANRDRRDAIAETSGALSGVFGPGYLDDLRQDWPE</sequence>
<evidence type="ECO:0000313" key="2">
    <source>
        <dbReference type="Proteomes" id="UP000230551"/>
    </source>
</evidence>
<dbReference type="Proteomes" id="UP000230551">
    <property type="component" value="Unassembled WGS sequence"/>
</dbReference>
<dbReference type="RefSeq" id="WP_090592462.1">
    <property type="nucleotide sequence ID" value="NZ_CP104302.1"/>
</dbReference>
<keyword evidence="2" id="KW-1185">Reference proteome</keyword>
<dbReference type="OrthoDB" id="3699209at2"/>
<organism evidence="1 2">
    <name type="scientific">Mycolicibacterium brumae</name>
    <dbReference type="NCBI Taxonomy" id="85968"/>
    <lineage>
        <taxon>Bacteria</taxon>
        <taxon>Bacillati</taxon>
        <taxon>Actinomycetota</taxon>
        <taxon>Actinomycetes</taxon>
        <taxon>Mycobacteriales</taxon>
        <taxon>Mycobacteriaceae</taxon>
        <taxon>Mycolicibacterium</taxon>
    </lineage>
</organism>
<comment type="caution">
    <text evidence="1">The sequence shown here is derived from an EMBL/GenBank/DDBJ whole genome shotgun (WGS) entry which is preliminary data.</text>
</comment>
<name>A0A2G5P7J4_9MYCO</name>